<dbReference type="Pfam" id="PF00174">
    <property type="entry name" value="Oxidored_molyb"/>
    <property type="match status" value="1"/>
</dbReference>
<dbReference type="Pfam" id="PF00173">
    <property type="entry name" value="Cyt-b5"/>
    <property type="match status" value="1"/>
</dbReference>
<comment type="subunit">
    <text evidence="5">Homodimer.</text>
</comment>
<dbReference type="AlphaFoldDB" id="A0AAV1IGQ2"/>
<sequence>MAPAPLLSDSAGDINGLVPKKVDTSYAVTGIRSDSAPEEPSLVPQTQEWLKHEPVTDIDPRDAATPDSWVPRHPDLIRLTGRHPFNVEPPPNVLMKHGFVTPASLHYVRNHGPVPKIRWDEHRLRINGLVSTPMEFTMDQLLEQFQHVDVLCTLTCAGNRRKEENMVAKTIGFNWGPAGTSCSKWTGIRLADVLQRCGMQGPERSANHVVIRGPRNELPQGDDGSYGTSIERYKALDPASDIILAFKQNDRLLTPDHGYPLRIIIPGYIGGRMVKWLEEITVSAEPSANFYHFHDNRVLPSHVTEKMAKDEGWWYKPDFIINDININSAITSPAHDEVVTLAEGNSHVSIAGYAYSGAGRKIIRCEVSMDGAKTWQLAEIHRACPPNAYGKHWAWVHWTLRIPLLGLLRAEEVICRAWDEAMNTQPDSFTWNLMGMLNNCNYRVKVHAIETKGNGIALQFEHPTIAGTAVGGWMNRADKIPIQAPEPPVKDPAHSDASKSDALRIYSMEEVEQHDTRESAWFVHRGQVYDATSFLKEHPGGGDSILLVAGTDATEEFDAIHSQKAKQQLLSFVVGRLANTKIAEAGKPPTIPAVPTSAVAPMALNPKKKLKFRLAEKHVLSHNVRRYRFALPSPQHKFGLPVGKHVFLYARINDELVMRAYTPTSSDDELGHFDLVIKVYWANEHPRFPDGGKMSQHLESLPIGGEMEVKGPLGHFHYLGKARYTLDGAPHTARRISMIAGGTGITPMYQVIKAVLKQADDETQLALLYANQSPDDILLFEELQSLAEDPRLRVWYTVDRVPEGMEWQYSTGFVSEDMVREHLFPYADSTIAVMCGPPPMIKFACLPNLGKHGYPEEACINF</sequence>
<dbReference type="SUPFAM" id="SSF55856">
    <property type="entry name" value="Cytochrome b5-like heme/steroid binding domain"/>
    <property type="match status" value="1"/>
</dbReference>
<dbReference type="PROSITE" id="PS00559">
    <property type="entry name" value="MOLYBDOPTERIN_EUK"/>
    <property type="match status" value="1"/>
</dbReference>
<dbReference type="InterPro" id="IPR008335">
    <property type="entry name" value="Mopterin_OxRdtase_euk"/>
</dbReference>
<dbReference type="InterPro" id="IPR005066">
    <property type="entry name" value="MoCF_OxRdtse_dimer"/>
</dbReference>
<keyword evidence="6 16" id="KW-0500">Molybdenum</keyword>
<dbReference type="SUPFAM" id="SSF81296">
    <property type="entry name" value="E set domains"/>
    <property type="match status" value="1"/>
</dbReference>
<comment type="cofactor">
    <cofactor evidence="1">
        <name>heme</name>
        <dbReference type="ChEBI" id="CHEBI:30413"/>
    </cofactor>
</comment>
<dbReference type="GO" id="GO:0043546">
    <property type="term" value="F:molybdopterin cofactor binding"/>
    <property type="evidence" value="ECO:0007669"/>
    <property type="project" value="InterPro"/>
</dbReference>
<dbReference type="Gene3D" id="2.60.40.650">
    <property type="match status" value="1"/>
</dbReference>
<dbReference type="PROSITE" id="PS00191">
    <property type="entry name" value="CYTOCHROME_B5_1"/>
    <property type="match status" value="1"/>
</dbReference>
<evidence type="ECO:0000256" key="9">
    <source>
        <dbReference type="ARBA" id="ARBA00022723"/>
    </source>
</evidence>
<dbReference type="InterPro" id="IPR017938">
    <property type="entry name" value="Riboflavin_synthase-like_b-brl"/>
</dbReference>
<dbReference type="GO" id="GO:0030151">
    <property type="term" value="F:molybdenum ion binding"/>
    <property type="evidence" value="ECO:0007669"/>
    <property type="project" value="InterPro"/>
</dbReference>
<organism evidence="19 20">
    <name type="scientific">Coccomyxa viridis</name>
    <dbReference type="NCBI Taxonomy" id="1274662"/>
    <lineage>
        <taxon>Eukaryota</taxon>
        <taxon>Viridiplantae</taxon>
        <taxon>Chlorophyta</taxon>
        <taxon>core chlorophytes</taxon>
        <taxon>Trebouxiophyceae</taxon>
        <taxon>Trebouxiophyceae incertae sedis</taxon>
        <taxon>Coccomyxaceae</taxon>
        <taxon>Coccomyxa</taxon>
    </lineage>
</organism>
<dbReference type="GO" id="GO:0008482">
    <property type="term" value="F:sulfite oxidase activity"/>
    <property type="evidence" value="ECO:0007669"/>
    <property type="project" value="TreeGrafter"/>
</dbReference>
<keyword evidence="11" id="KW-0560">Oxidoreductase</keyword>
<dbReference type="InterPro" id="IPR022407">
    <property type="entry name" value="OxRdtase_Mopterin_BS"/>
</dbReference>
<evidence type="ECO:0000256" key="10">
    <source>
        <dbReference type="ARBA" id="ARBA00022827"/>
    </source>
</evidence>
<keyword evidence="7" id="KW-0349">Heme</keyword>
<dbReference type="SMART" id="SM01117">
    <property type="entry name" value="Cyt-b5"/>
    <property type="match status" value="1"/>
</dbReference>
<feature type="domain" description="FAD-binding FR-type" evidence="18">
    <location>
        <begin position="607"/>
        <end position="719"/>
    </location>
</feature>
<keyword evidence="13 15" id="KW-0534">Nitrate assimilation</keyword>
<dbReference type="PRINTS" id="PR00371">
    <property type="entry name" value="FPNCR"/>
</dbReference>
<evidence type="ECO:0000256" key="8">
    <source>
        <dbReference type="ARBA" id="ARBA00022630"/>
    </source>
</evidence>
<evidence type="ECO:0000256" key="6">
    <source>
        <dbReference type="ARBA" id="ARBA00022505"/>
    </source>
</evidence>
<evidence type="ECO:0000256" key="11">
    <source>
        <dbReference type="ARBA" id="ARBA00023002"/>
    </source>
</evidence>
<dbReference type="GO" id="GO:0050464">
    <property type="term" value="F:nitrate reductase (NADPH) activity"/>
    <property type="evidence" value="ECO:0007669"/>
    <property type="project" value="InterPro"/>
</dbReference>
<dbReference type="CDD" id="cd06183">
    <property type="entry name" value="cyt_b5_reduct_like"/>
    <property type="match status" value="1"/>
</dbReference>
<dbReference type="PROSITE" id="PS51384">
    <property type="entry name" value="FAD_FR"/>
    <property type="match status" value="1"/>
</dbReference>
<evidence type="ECO:0000256" key="7">
    <source>
        <dbReference type="ARBA" id="ARBA00022617"/>
    </source>
</evidence>
<dbReference type="Gene3D" id="2.40.30.10">
    <property type="entry name" value="Translation factors"/>
    <property type="match status" value="1"/>
</dbReference>
<keyword evidence="20" id="KW-1185">Reference proteome</keyword>
<dbReference type="InterPro" id="IPR018506">
    <property type="entry name" value="Cyt_B5_heme-BS"/>
</dbReference>
<evidence type="ECO:0000313" key="19">
    <source>
        <dbReference type="EMBL" id="CAK0785195.1"/>
    </source>
</evidence>
<dbReference type="GO" id="GO:0020037">
    <property type="term" value="F:heme binding"/>
    <property type="evidence" value="ECO:0007669"/>
    <property type="project" value="InterPro"/>
</dbReference>
<dbReference type="InterPro" id="IPR000572">
    <property type="entry name" value="OxRdtase_Mopterin-bd_dom"/>
</dbReference>
<keyword evidence="10" id="KW-0274">FAD</keyword>
<dbReference type="GO" id="GO:0042128">
    <property type="term" value="P:nitrate assimilation"/>
    <property type="evidence" value="ECO:0007669"/>
    <property type="project" value="UniProtKB-KW"/>
</dbReference>
<gene>
    <name evidence="19" type="ORF">CVIRNUC_008401</name>
</gene>
<evidence type="ECO:0000256" key="2">
    <source>
        <dbReference type="ARBA" id="ARBA00001974"/>
    </source>
</evidence>
<evidence type="ECO:0000313" key="20">
    <source>
        <dbReference type="Proteomes" id="UP001314263"/>
    </source>
</evidence>
<dbReference type="InterPro" id="IPR014756">
    <property type="entry name" value="Ig_E-set"/>
</dbReference>
<dbReference type="EMBL" id="CAUYUE010000012">
    <property type="protein sequence ID" value="CAK0785195.1"/>
    <property type="molecule type" value="Genomic_DNA"/>
</dbReference>
<dbReference type="PIRSF" id="PIRSF000233">
    <property type="entry name" value="Nitr_rd_NADH"/>
    <property type="match status" value="1"/>
</dbReference>
<comment type="function">
    <text evidence="3 15">Nitrate reductase is a key enzyme involved in the first step of nitrate assimilation in plants, fungi and bacteria.</text>
</comment>
<feature type="binding site" evidence="16">
    <location>
        <position position="156"/>
    </location>
    <ligand>
        <name>Mo-molybdopterin</name>
        <dbReference type="ChEBI" id="CHEBI:71302"/>
    </ligand>
    <ligandPart>
        <name>Mo</name>
        <dbReference type="ChEBI" id="CHEBI:28685"/>
    </ligandPart>
</feature>
<dbReference type="Gene3D" id="3.90.420.10">
    <property type="entry name" value="Oxidoreductase, molybdopterin-binding domain"/>
    <property type="match status" value="1"/>
</dbReference>
<dbReference type="FunFam" id="2.40.30.10:FF:000021">
    <property type="entry name" value="NADH-cytochrome b5 reductase"/>
    <property type="match status" value="1"/>
</dbReference>
<keyword evidence="14" id="KW-1015">Disulfide bond</keyword>
<dbReference type="InterPro" id="IPR008333">
    <property type="entry name" value="Cbr1-like_FAD-bd_dom"/>
</dbReference>
<dbReference type="PROSITE" id="PS50255">
    <property type="entry name" value="CYTOCHROME_B5_2"/>
    <property type="match status" value="1"/>
</dbReference>
<dbReference type="Gene3D" id="3.10.120.10">
    <property type="entry name" value="Cytochrome b5-like heme/steroid binding domain"/>
    <property type="match status" value="1"/>
</dbReference>
<dbReference type="PANTHER" id="PTHR19372">
    <property type="entry name" value="SULFITE REDUCTASE"/>
    <property type="match status" value="1"/>
</dbReference>
<accession>A0AAV1IGQ2</accession>
<dbReference type="GO" id="GO:0006790">
    <property type="term" value="P:sulfur compound metabolic process"/>
    <property type="evidence" value="ECO:0007669"/>
    <property type="project" value="TreeGrafter"/>
</dbReference>
<dbReference type="Gene3D" id="3.40.50.80">
    <property type="entry name" value="Nucleotide-binding domain of ferredoxin-NADP reductase (FNR) module"/>
    <property type="match status" value="1"/>
</dbReference>
<dbReference type="Pfam" id="PF03404">
    <property type="entry name" value="Mo-co_dimer"/>
    <property type="match status" value="1"/>
</dbReference>
<dbReference type="InterPro" id="IPR001433">
    <property type="entry name" value="OxRdtase_FAD/NAD-bd"/>
</dbReference>
<dbReference type="InterPro" id="IPR036374">
    <property type="entry name" value="OxRdtase_Mopterin-bd_sf"/>
</dbReference>
<dbReference type="InterPro" id="IPR012137">
    <property type="entry name" value="Nitr_rd_NADH"/>
</dbReference>
<dbReference type="PANTHER" id="PTHR19372:SF7">
    <property type="entry name" value="SULFITE OXIDASE, MITOCHONDRIAL"/>
    <property type="match status" value="1"/>
</dbReference>
<evidence type="ECO:0000256" key="14">
    <source>
        <dbReference type="ARBA" id="ARBA00023157"/>
    </source>
</evidence>
<dbReference type="PRINTS" id="PR00406">
    <property type="entry name" value="CYTB5RDTASE"/>
</dbReference>
<dbReference type="Proteomes" id="UP001314263">
    <property type="component" value="Unassembled WGS sequence"/>
</dbReference>
<dbReference type="SUPFAM" id="SSF56524">
    <property type="entry name" value="Oxidoreductase molybdopterin-binding domain"/>
    <property type="match status" value="1"/>
</dbReference>
<name>A0AAV1IGQ2_9CHLO</name>
<dbReference type="FunFam" id="3.90.420.10:FF:000003">
    <property type="entry name" value="Nitrate reductase"/>
    <property type="match status" value="1"/>
</dbReference>
<keyword evidence="12" id="KW-0408">Iron</keyword>
<dbReference type="SUPFAM" id="SSF52343">
    <property type="entry name" value="Ferredoxin reductase-like, C-terminal NADP-linked domain"/>
    <property type="match status" value="1"/>
</dbReference>
<dbReference type="InterPro" id="IPR017927">
    <property type="entry name" value="FAD-bd_FR_type"/>
</dbReference>
<comment type="caution">
    <text evidence="19">The sequence shown here is derived from an EMBL/GenBank/DDBJ whole genome shotgun (WGS) entry which is preliminary data.</text>
</comment>
<dbReference type="Pfam" id="PF00970">
    <property type="entry name" value="FAD_binding_6"/>
    <property type="match status" value="1"/>
</dbReference>
<dbReference type="InterPro" id="IPR001709">
    <property type="entry name" value="Flavoprot_Pyr_Nucl_cyt_Rdtase"/>
</dbReference>
<evidence type="ECO:0000256" key="15">
    <source>
        <dbReference type="PIRNR" id="PIRNR000233"/>
    </source>
</evidence>
<dbReference type="PRINTS" id="PR00407">
    <property type="entry name" value="EUMOPTERIN"/>
</dbReference>
<evidence type="ECO:0000256" key="16">
    <source>
        <dbReference type="PIRSR" id="PIRSR000233-1"/>
    </source>
</evidence>
<keyword evidence="9 16" id="KW-0479">Metal-binding</keyword>
<dbReference type="CDD" id="cd02112">
    <property type="entry name" value="eukary_NR_Moco"/>
    <property type="match status" value="1"/>
</dbReference>
<evidence type="ECO:0000259" key="17">
    <source>
        <dbReference type="PROSITE" id="PS50255"/>
    </source>
</evidence>
<comment type="cofactor">
    <cofactor evidence="16">
        <name>Mo-molybdopterin</name>
        <dbReference type="ChEBI" id="CHEBI:71302"/>
    </cofactor>
    <text evidence="16">Binds 1 Mo-molybdopterin (Mo-MPT) cofactor per subunit.</text>
</comment>
<reference evidence="19 20" key="1">
    <citation type="submission" date="2023-10" db="EMBL/GenBank/DDBJ databases">
        <authorList>
            <person name="Maclean D."/>
            <person name="Macfadyen A."/>
        </authorList>
    </citation>
    <scope>NUCLEOTIDE SEQUENCE [LARGE SCALE GENOMIC DNA]</scope>
</reference>
<dbReference type="Pfam" id="PF00175">
    <property type="entry name" value="NAD_binding_1"/>
    <property type="match status" value="1"/>
</dbReference>
<dbReference type="FunFam" id="3.10.120.10:FF:000007">
    <property type="entry name" value="Sulfite oxidase, mitochondrial"/>
    <property type="match status" value="1"/>
</dbReference>
<evidence type="ECO:0000256" key="12">
    <source>
        <dbReference type="ARBA" id="ARBA00023004"/>
    </source>
</evidence>
<feature type="domain" description="Cytochrome b5 heme-binding" evidence="17">
    <location>
        <begin position="503"/>
        <end position="578"/>
    </location>
</feature>
<evidence type="ECO:0000259" key="18">
    <source>
        <dbReference type="PROSITE" id="PS51384"/>
    </source>
</evidence>
<dbReference type="FunFam" id="3.40.50.80:FF:000025">
    <property type="entry name" value="Nitrate reductase [NADH]"/>
    <property type="match status" value="1"/>
</dbReference>
<comment type="similarity">
    <text evidence="4 15">Belongs to the nitrate reductase family.</text>
</comment>
<evidence type="ECO:0000256" key="3">
    <source>
        <dbReference type="ARBA" id="ARBA00003838"/>
    </source>
</evidence>
<protein>
    <recommendedName>
        <fullName evidence="15">Nitrate reductase</fullName>
    </recommendedName>
</protein>
<proteinExistence type="inferred from homology"/>
<dbReference type="InterPro" id="IPR001199">
    <property type="entry name" value="Cyt_B5-like_heme/steroid-bd"/>
</dbReference>
<comment type="cofactor">
    <cofactor evidence="2">
        <name>FAD</name>
        <dbReference type="ChEBI" id="CHEBI:57692"/>
    </cofactor>
</comment>
<dbReference type="InterPro" id="IPR039261">
    <property type="entry name" value="FNR_nucleotide-bd"/>
</dbReference>
<keyword evidence="8" id="KW-0285">Flavoprotein</keyword>
<dbReference type="PRINTS" id="PR00363">
    <property type="entry name" value="CYTOCHROMEB5"/>
</dbReference>
<evidence type="ECO:0000256" key="5">
    <source>
        <dbReference type="ARBA" id="ARBA00011738"/>
    </source>
</evidence>
<dbReference type="GO" id="GO:0006809">
    <property type="term" value="P:nitric oxide biosynthetic process"/>
    <property type="evidence" value="ECO:0007669"/>
    <property type="project" value="InterPro"/>
</dbReference>
<dbReference type="InterPro" id="IPR036400">
    <property type="entry name" value="Cyt_B5-like_heme/steroid_sf"/>
</dbReference>
<evidence type="ECO:0000256" key="13">
    <source>
        <dbReference type="ARBA" id="ARBA00023063"/>
    </source>
</evidence>
<dbReference type="SUPFAM" id="SSF63380">
    <property type="entry name" value="Riboflavin synthase domain-like"/>
    <property type="match status" value="1"/>
</dbReference>
<evidence type="ECO:0000256" key="1">
    <source>
        <dbReference type="ARBA" id="ARBA00001971"/>
    </source>
</evidence>
<evidence type="ECO:0000256" key="4">
    <source>
        <dbReference type="ARBA" id="ARBA00006253"/>
    </source>
</evidence>